<dbReference type="RefSeq" id="XP_041186566.1">
    <property type="nucleotide sequence ID" value="XM_041344458.1"/>
</dbReference>
<organism evidence="1 2">
    <name type="scientific">Suillus subaureus</name>
    <dbReference type="NCBI Taxonomy" id="48587"/>
    <lineage>
        <taxon>Eukaryota</taxon>
        <taxon>Fungi</taxon>
        <taxon>Dikarya</taxon>
        <taxon>Basidiomycota</taxon>
        <taxon>Agaricomycotina</taxon>
        <taxon>Agaricomycetes</taxon>
        <taxon>Agaricomycetidae</taxon>
        <taxon>Boletales</taxon>
        <taxon>Suillineae</taxon>
        <taxon>Suillaceae</taxon>
        <taxon>Suillus</taxon>
    </lineage>
</organism>
<sequence>MNSGQPDHGLPLKTVYRDAVVDIRYLHPRTTDSTCQPVYQRFQITFTTATSPARFIDAVRPVCPCRLNLQLQPLVTRIPTVAATGLLDDISRRGTILPAVSQARPSIGGTLLRPAPTTPRIAIPKSSHMPSTVWLSLKFSSITIIRS</sequence>
<dbReference type="GeneID" id="64638474"/>
<name>A0A9P7DU77_9AGAM</name>
<evidence type="ECO:0000313" key="2">
    <source>
        <dbReference type="Proteomes" id="UP000807769"/>
    </source>
</evidence>
<gene>
    <name evidence="1" type="ORF">BJ212DRAFT_960704</name>
</gene>
<comment type="caution">
    <text evidence="1">The sequence shown here is derived from an EMBL/GenBank/DDBJ whole genome shotgun (WGS) entry which is preliminary data.</text>
</comment>
<dbReference type="AlphaFoldDB" id="A0A9P7DU77"/>
<reference evidence="1" key="1">
    <citation type="journal article" date="2020" name="New Phytol.">
        <title>Comparative genomics reveals dynamic genome evolution in host specialist ectomycorrhizal fungi.</title>
        <authorList>
            <person name="Lofgren L.A."/>
            <person name="Nguyen N.H."/>
            <person name="Vilgalys R."/>
            <person name="Ruytinx J."/>
            <person name="Liao H.L."/>
            <person name="Branco S."/>
            <person name="Kuo A."/>
            <person name="LaButti K."/>
            <person name="Lipzen A."/>
            <person name="Andreopoulos W."/>
            <person name="Pangilinan J."/>
            <person name="Riley R."/>
            <person name="Hundley H."/>
            <person name="Na H."/>
            <person name="Barry K."/>
            <person name="Grigoriev I.V."/>
            <person name="Stajich J.E."/>
            <person name="Kennedy P.G."/>
        </authorList>
    </citation>
    <scope>NUCLEOTIDE SEQUENCE</scope>
    <source>
        <strain evidence="1">MN1</strain>
    </source>
</reference>
<dbReference type="OrthoDB" id="3364736at2759"/>
<dbReference type="Proteomes" id="UP000807769">
    <property type="component" value="Unassembled WGS sequence"/>
</dbReference>
<keyword evidence="2" id="KW-1185">Reference proteome</keyword>
<accession>A0A9P7DU77</accession>
<dbReference type="EMBL" id="JABBWG010000067">
    <property type="protein sequence ID" value="KAG1803356.1"/>
    <property type="molecule type" value="Genomic_DNA"/>
</dbReference>
<protein>
    <submittedName>
        <fullName evidence="1">Uncharacterized protein</fullName>
    </submittedName>
</protein>
<proteinExistence type="predicted"/>
<evidence type="ECO:0000313" key="1">
    <source>
        <dbReference type="EMBL" id="KAG1803356.1"/>
    </source>
</evidence>